<sequence length="155" mass="17297">MIKKGDTIPGIFSLIIGGFTLIYIHQNPKMVVLGGTDGAGVGPGFFPFICAVALIICGVLLTIRGIRQHGEVDYFMLTEEKKNNLKIGALLTGFILIFLIAWKISEMFFLILPVYVFAVNKLFRRSMIFSLLFTIGMTLFVYGLFAKGFTIRFMP</sequence>
<keyword evidence="1" id="KW-1133">Transmembrane helix</keyword>
<protein>
    <submittedName>
        <fullName evidence="3">Tripartite tricarboxylate transporter TctB family protein</fullName>
    </submittedName>
</protein>
<accession>A0ABT2S533</accession>
<name>A0ABT2S533_9FIRM</name>
<feature type="transmembrane region" description="Helical" evidence="1">
    <location>
        <begin position="7"/>
        <end position="25"/>
    </location>
</feature>
<dbReference type="Proteomes" id="UP001207605">
    <property type="component" value="Unassembled WGS sequence"/>
</dbReference>
<reference evidence="3 4" key="1">
    <citation type="journal article" date="2021" name="ISME Commun">
        <title>Automated analysis of genomic sequences facilitates high-throughput and comprehensive description of bacteria.</title>
        <authorList>
            <person name="Hitch T.C.A."/>
        </authorList>
    </citation>
    <scope>NUCLEOTIDE SEQUENCE [LARGE SCALE GENOMIC DNA]</scope>
    <source>
        <strain evidence="3 4">Sanger_02</strain>
    </source>
</reference>
<dbReference type="Pfam" id="PF07331">
    <property type="entry name" value="TctB"/>
    <property type="match status" value="1"/>
</dbReference>
<feature type="transmembrane region" description="Helical" evidence="1">
    <location>
        <begin position="45"/>
        <end position="66"/>
    </location>
</feature>
<keyword evidence="1" id="KW-0812">Transmembrane</keyword>
<dbReference type="InterPro" id="IPR009936">
    <property type="entry name" value="DUF1468"/>
</dbReference>
<comment type="caution">
    <text evidence="3">The sequence shown here is derived from an EMBL/GenBank/DDBJ whole genome shotgun (WGS) entry which is preliminary data.</text>
</comment>
<organism evidence="3 4">
    <name type="scientific">Dorea ammoniilytica</name>
    <dbReference type="NCBI Taxonomy" id="2981788"/>
    <lineage>
        <taxon>Bacteria</taxon>
        <taxon>Bacillati</taxon>
        <taxon>Bacillota</taxon>
        <taxon>Clostridia</taxon>
        <taxon>Lachnospirales</taxon>
        <taxon>Lachnospiraceae</taxon>
        <taxon>Dorea</taxon>
    </lineage>
</organism>
<evidence type="ECO:0000256" key="1">
    <source>
        <dbReference type="SAM" id="Phobius"/>
    </source>
</evidence>
<dbReference type="RefSeq" id="WP_262581240.1">
    <property type="nucleotide sequence ID" value="NZ_JAOQJV010000004.1"/>
</dbReference>
<feature type="transmembrane region" description="Helical" evidence="1">
    <location>
        <begin position="87"/>
        <end position="115"/>
    </location>
</feature>
<feature type="domain" description="DUF1468" evidence="2">
    <location>
        <begin position="12"/>
        <end position="152"/>
    </location>
</feature>
<evidence type="ECO:0000313" key="4">
    <source>
        <dbReference type="Proteomes" id="UP001207605"/>
    </source>
</evidence>
<evidence type="ECO:0000259" key="2">
    <source>
        <dbReference type="Pfam" id="PF07331"/>
    </source>
</evidence>
<feature type="transmembrane region" description="Helical" evidence="1">
    <location>
        <begin position="127"/>
        <end position="145"/>
    </location>
</feature>
<dbReference type="EMBL" id="JAOQJV010000004">
    <property type="protein sequence ID" value="MCU6699684.1"/>
    <property type="molecule type" value="Genomic_DNA"/>
</dbReference>
<keyword evidence="1" id="KW-0472">Membrane</keyword>
<evidence type="ECO:0000313" key="3">
    <source>
        <dbReference type="EMBL" id="MCU6699684.1"/>
    </source>
</evidence>
<keyword evidence="4" id="KW-1185">Reference proteome</keyword>
<proteinExistence type="predicted"/>
<gene>
    <name evidence="3" type="ORF">OCV65_05460</name>
</gene>